<dbReference type="Pfam" id="PF10557">
    <property type="entry name" value="Cullin_Nedd8"/>
    <property type="match status" value="1"/>
</dbReference>
<dbReference type="PANTHER" id="PTHR11932">
    <property type="entry name" value="CULLIN"/>
    <property type="match status" value="1"/>
</dbReference>
<dbReference type="InterPro" id="IPR019559">
    <property type="entry name" value="Cullin_neddylation_domain"/>
</dbReference>
<dbReference type="FunFam" id="1.20.1310.10:FF:000007">
    <property type="entry name" value="Cullin 1"/>
    <property type="match status" value="1"/>
</dbReference>
<dbReference type="Gene3D" id="1.10.10.10">
    <property type="entry name" value="Winged helix-like DNA-binding domain superfamily/Winged helix DNA-binding domain"/>
    <property type="match status" value="1"/>
</dbReference>
<dbReference type="InterPro" id="IPR036317">
    <property type="entry name" value="Cullin_homology_sf"/>
</dbReference>
<comment type="pathway">
    <text evidence="1">Protein modification; protein ubiquitination.</text>
</comment>
<reference evidence="9 10" key="1">
    <citation type="journal article" date="2018" name="Genome Biol. Evol.">
        <title>Multiple Roots of Fruiting Body Formation in Amoebozoa.</title>
        <authorList>
            <person name="Hillmann F."/>
            <person name="Forbes G."/>
            <person name="Novohradska S."/>
            <person name="Ferling I."/>
            <person name="Riege K."/>
            <person name="Groth M."/>
            <person name="Westermann M."/>
            <person name="Marz M."/>
            <person name="Spaller T."/>
            <person name="Winckler T."/>
            <person name="Schaap P."/>
            <person name="Glockner G."/>
        </authorList>
    </citation>
    <scope>NUCLEOTIDE SEQUENCE [LARGE SCALE GENOMIC DNA]</scope>
    <source>
        <strain evidence="9 10">Jena</strain>
    </source>
</reference>
<dbReference type="GO" id="GO:0016567">
    <property type="term" value="P:protein ubiquitination"/>
    <property type="evidence" value="ECO:0007669"/>
    <property type="project" value="UniProtKB-UniPathway"/>
</dbReference>
<dbReference type="PROSITE" id="PS01256">
    <property type="entry name" value="CULLIN_1"/>
    <property type="match status" value="1"/>
</dbReference>
<proteinExistence type="inferred from homology"/>
<evidence type="ECO:0000256" key="3">
    <source>
        <dbReference type="ARBA" id="ARBA00022499"/>
    </source>
</evidence>
<evidence type="ECO:0000256" key="5">
    <source>
        <dbReference type="ARBA" id="ARBA00022843"/>
    </source>
</evidence>
<accession>A0A2P6NVT9</accession>
<evidence type="ECO:0000256" key="1">
    <source>
        <dbReference type="ARBA" id="ARBA00004906"/>
    </source>
</evidence>
<dbReference type="InterPro" id="IPR016159">
    <property type="entry name" value="Cullin_repeat-like_dom_sf"/>
</dbReference>
<keyword evidence="3" id="KW-1017">Isopeptide bond</keyword>
<dbReference type="Gene3D" id="3.30.230.130">
    <property type="entry name" value="Cullin, Chain C, Domain 2"/>
    <property type="match status" value="1"/>
</dbReference>
<name>A0A2P6NVT9_9EUKA</name>
<feature type="domain" description="Cullin family profile" evidence="8">
    <location>
        <begin position="313"/>
        <end position="545"/>
    </location>
</feature>
<dbReference type="AlphaFoldDB" id="A0A2P6NVT9"/>
<dbReference type="InterPro" id="IPR001373">
    <property type="entry name" value="Cullin_N"/>
</dbReference>
<dbReference type="InterPro" id="IPR045093">
    <property type="entry name" value="Cullin"/>
</dbReference>
<dbReference type="InterPro" id="IPR016158">
    <property type="entry name" value="Cullin_homology"/>
</dbReference>
<dbReference type="GO" id="GO:0006511">
    <property type="term" value="P:ubiquitin-dependent protein catabolic process"/>
    <property type="evidence" value="ECO:0007669"/>
    <property type="project" value="InterPro"/>
</dbReference>
<dbReference type="GO" id="GO:0005634">
    <property type="term" value="C:nucleus"/>
    <property type="evidence" value="ECO:0007669"/>
    <property type="project" value="UniProtKB-ARBA"/>
</dbReference>
<comment type="similarity">
    <text evidence="2 6 7">Belongs to the cullin family.</text>
</comment>
<dbReference type="InterPro" id="IPR059120">
    <property type="entry name" value="Cullin-like_AB"/>
</dbReference>
<keyword evidence="4" id="KW-0833">Ubl conjugation pathway</keyword>
<organism evidence="9 10">
    <name type="scientific">Planoprotostelium fungivorum</name>
    <dbReference type="NCBI Taxonomy" id="1890364"/>
    <lineage>
        <taxon>Eukaryota</taxon>
        <taxon>Amoebozoa</taxon>
        <taxon>Evosea</taxon>
        <taxon>Variosea</taxon>
        <taxon>Cavosteliida</taxon>
        <taxon>Cavosteliaceae</taxon>
        <taxon>Planoprotostelium</taxon>
    </lineage>
</organism>
<dbReference type="PROSITE" id="PS50069">
    <property type="entry name" value="CULLIN_2"/>
    <property type="match status" value="1"/>
</dbReference>
<dbReference type="FunFam" id="1.20.1310.10:FF:000001">
    <property type="entry name" value="Cullin 3"/>
    <property type="match status" value="1"/>
</dbReference>
<comment type="caution">
    <text evidence="9">The sequence shown here is derived from an EMBL/GenBank/DDBJ whole genome shotgun (WGS) entry which is preliminary data.</text>
</comment>
<dbReference type="InParanoid" id="A0A2P6NVT9"/>
<dbReference type="SUPFAM" id="SSF74788">
    <property type="entry name" value="Cullin repeat-like"/>
    <property type="match status" value="1"/>
</dbReference>
<evidence type="ECO:0000259" key="8">
    <source>
        <dbReference type="PROSITE" id="PS50069"/>
    </source>
</evidence>
<dbReference type="FunFam" id="1.10.10.10:FF:000014">
    <property type="entry name" value="Cullin 1"/>
    <property type="match status" value="1"/>
</dbReference>
<dbReference type="InterPro" id="IPR036388">
    <property type="entry name" value="WH-like_DNA-bd_sf"/>
</dbReference>
<evidence type="ECO:0000256" key="2">
    <source>
        <dbReference type="ARBA" id="ARBA00006019"/>
    </source>
</evidence>
<dbReference type="SMART" id="SM00182">
    <property type="entry name" value="CULLIN"/>
    <property type="match status" value="1"/>
</dbReference>
<dbReference type="Proteomes" id="UP000241769">
    <property type="component" value="Unassembled WGS sequence"/>
</dbReference>
<dbReference type="UniPathway" id="UPA00143"/>
<dbReference type="GO" id="GO:0031461">
    <property type="term" value="C:cullin-RING ubiquitin ligase complex"/>
    <property type="evidence" value="ECO:0007669"/>
    <property type="project" value="InterPro"/>
</dbReference>
<dbReference type="SMART" id="SM00884">
    <property type="entry name" value="Cullin_Nedd8"/>
    <property type="match status" value="1"/>
</dbReference>
<dbReference type="FunFam" id="4.10.1030.10:FF:000002">
    <property type="entry name" value="cullin homolog 1"/>
    <property type="match status" value="1"/>
</dbReference>
<dbReference type="EMBL" id="MDYQ01000014">
    <property type="protein sequence ID" value="PRP88079.1"/>
    <property type="molecule type" value="Genomic_DNA"/>
</dbReference>
<evidence type="ECO:0000256" key="7">
    <source>
        <dbReference type="RuleBase" id="RU003829"/>
    </source>
</evidence>
<dbReference type="FunFam" id="3.30.230.130:FF:000003">
    <property type="entry name" value="Cullin 2"/>
    <property type="match status" value="1"/>
</dbReference>
<dbReference type="InterPro" id="IPR016157">
    <property type="entry name" value="Cullin_CS"/>
</dbReference>
<evidence type="ECO:0000256" key="4">
    <source>
        <dbReference type="ARBA" id="ARBA00022786"/>
    </source>
</evidence>
<keyword evidence="10" id="KW-1185">Reference proteome</keyword>
<gene>
    <name evidence="9" type="ORF">PROFUN_04170</name>
</gene>
<keyword evidence="5" id="KW-0832">Ubl conjugation</keyword>
<dbReference type="OrthoDB" id="27073at2759"/>
<evidence type="ECO:0000313" key="9">
    <source>
        <dbReference type="EMBL" id="PRP88079.1"/>
    </source>
</evidence>
<protein>
    <submittedName>
        <fullName evidence="9">Cullin-2</fullName>
    </submittedName>
</protein>
<dbReference type="InterPro" id="IPR036390">
    <property type="entry name" value="WH_DNA-bd_sf"/>
</dbReference>
<evidence type="ECO:0000313" key="10">
    <source>
        <dbReference type="Proteomes" id="UP000241769"/>
    </source>
</evidence>
<evidence type="ECO:0000256" key="6">
    <source>
        <dbReference type="PROSITE-ProRule" id="PRU00330"/>
    </source>
</evidence>
<dbReference type="FunCoup" id="A0A2P6NVT9">
    <property type="interactions" value="99"/>
</dbReference>
<sequence length="668" mass="77521">MGLSPQKVDFDSVWKSLSIAIEGVLHLQPTNAMPLIQPFFLLVLIAIAQGQILTPYLKHWQDFSLSAEVLNRIFGYMNANWIKRKIDTSKRTNIHTANGTTDVYEIGTLALITWRDKLFHKIKGRVMRCVLDAVTRDRDGDQINVSEVTGVMNSYVKLGSLNKSKPAQLYKDDYETPFIKETGDYYASESSIFIMQNGVSAFMARVENRLEEEKNRGKVFMFSSSADQLKRECELKMIEAHKERIQGECSNYLKEEKIQDLGRMYRLFSRIENGIRPMLEVLQSYIASVGFDYVKRIPEKESKEPKRLSKSSKSPEFLAKYCDILLKKSNKNLEESELDEKLNQIIVIFRYVDDKDVFQKFYTLMLARRLIQGTSVSDDAESQMISRLKQACGYEYTSKLQRMFTDMSLSTDLNDKFHEYVQNRKLEMDRVDFNIQVLTAGSWPMQTQSTNFNVPQELEKCIQHFQNYYMEQHQGRKLAWLHHLSKGDIRTCTMKKKYEFQVTSFQMAILLLFNTCEGETIRFESMTTLTGLKDTEVKRAVESLVEAKVLLSSEEKDTPSYSVNEEYSSKRLKVKLAGVLQKETKQENDTTHKGVEDDRRLYLQAAIVRVMKARKSSTHNSLVQDVIVQAKNRFQPSVQMIKKCIEHLIEKEYLERVEGETDKYNYVA</sequence>
<dbReference type="Gene3D" id="1.20.1310.10">
    <property type="entry name" value="Cullin Repeats"/>
    <property type="match status" value="3"/>
</dbReference>
<dbReference type="STRING" id="1890364.A0A2P6NVT9"/>
<dbReference type="SUPFAM" id="SSF46785">
    <property type="entry name" value="Winged helix' DNA-binding domain"/>
    <property type="match status" value="1"/>
</dbReference>
<dbReference type="Pfam" id="PF00888">
    <property type="entry name" value="Cullin"/>
    <property type="match status" value="2"/>
</dbReference>
<dbReference type="Pfam" id="PF26557">
    <property type="entry name" value="Cullin_AB"/>
    <property type="match status" value="1"/>
</dbReference>
<dbReference type="GO" id="GO:0031625">
    <property type="term" value="F:ubiquitin protein ligase binding"/>
    <property type="evidence" value="ECO:0007669"/>
    <property type="project" value="InterPro"/>
</dbReference>
<dbReference type="SUPFAM" id="SSF75632">
    <property type="entry name" value="Cullin homology domain"/>
    <property type="match status" value="1"/>
</dbReference>